<reference evidence="9" key="2">
    <citation type="submission" date="2020-09" db="EMBL/GenBank/DDBJ databases">
        <authorList>
            <person name="Sun Q."/>
            <person name="Ohkuma M."/>
        </authorList>
    </citation>
    <scope>NUCLEOTIDE SEQUENCE</scope>
    <source>
        <strain evidence="9">JCM 4637</strain>
    </source>
</reference>
<dbReference type="SUPFAM" id="SSF52540">
    <property type="entry name" value="P-loop containing nucleoside triphosphate hydrolases"/>
    <property type="match status" value="1"/>
</dbReference>
<evidence type="ECO:0000256" key="6">
    <source>
        <dbReference type="ARBA" id="ARBA00067911"/>
    </source>
</evidence>
<dbReference type="FunFam" id="3.40.50.300:FF:000774">
    <property type="entry name" value="ATP-dependent RNA helicase"/>
    <property type="match status" value="1"/>
</dbReference>
<dbReference type="InterPro" id="IPR012961">
    <property type="entry name" value="Ski2/MTR4_C"/>
</dbReference>
<keyword evidence="3" id="KW-0378">Hydrolase</keyword>
<feature type="domain" description="Helicase ATP-binding" evidence="7">
    <location>
        <begin position="55"/>
        <end position="213"/>
    </location>
</feature>
<dbReference type="GO" id="GO:0016787">
    <property type="term" value="F:hydrolase activity"/>
    <property type="evidence" value="ECO:0007669"/>
    <property type="project" value="UniProtKB-KW"/>
</dbReference>
<dbReference type="PROSITE" id="PS51192">
    <property type="entry name" value="HELICASE_ATP_BIND_1"/>
    <property type="match status" value="1"/>
</dbReference>
<dbReference type="GO" id="GO:0055087">
    <property type="term" value="C:Ski complex"/>
    <property type="evidence" value="ECO:0007669"/>
    <property type="project" value="TreeGrafter"/>
</dbReference>
<evidence type="ECO:0000259" key="7">
    <source>
        <dbReference type="PROSITE" id="PS51192"/>
    </source>
</evidence>
<dbReference type="Gene3D" id="3.40.50.300">
    <property type="entry name" value="P-loop containing nucleotide triphosphate hydrolases"/>
    <property type="match status" value="2"/>
</dbReference>
<dbReference type="InterPro" id="IPR014001">
    <property type="entry name" value="Helicase_ATP-bd"/>
</dbReference>
<dbReference type="PROSITE" id="PS51194">
    <property type="entry name" value="HELICASE_CTER"/>
    <property type="match status" value="1"/>
</dbReference>
<dbReference type="Gene3D" id="1.10.3380.30">
    <property type="match status" value="1"/>
</dbReference>
<proteinExistence type="inferred from homology"/>
<dbReference type="Pfam" id="PF26090">
    <property type="entry name" value="SH3_HelY"/>
    <property type="match status" value="1"/>
</dbReference>
<evidence type="ECO:0000256" key="3">
    <source>
        <dbReference type="ARBA" id="ARBA00022801"/>
    </source>
</evidence>
<dbReference type="PANTHER" id="PTHR12131:SF1">
    <property type="entry name" value="ATP-DEPENDENT RNA HELICASE SUPV3L1, MITOCHONDRIAL-RELATED"/>
    <property type="match status" value="1"/>
</dbReference>
<evidence type="ECO:0000256" key="4">
    <source>
        <dbReference type="ARBA" id="ARBA00022806"/>
    </source>
</evidence>
<dbReference type="SMART" id="SM00490">
    <property type="entry name" value="HELICc"/>
    <property type="match status" value="1"/>
</dbReference>
<dbReference type="FunFam" id="3.40.50.300:FF:000190">
    <property type="entry name" value="ATP-dependent RNA helicase"/>
    <property type="match status" value="1"/>
</dbReference>
<name>A0A919CBY8_9ACTN</name>
<dbReference type="EMBL" id="BMVC01000009">
    <property type="protein sequence ID" value="GHD01105.1"/>
    <property type="molecule type" value="Genomic_DNA"/>
</dbReference>
<dbReference type="InterPro" id="IPR001650">
    <property type="entry name" value="Helicase_C-like"/>
</dbReference>
<sequence>MSQVAGRLEDKMTEDLSPAERYAASRIRAAEEATALHPFRAMYDFDLDPFQIEACEALEAGKGVLVAAPTGSGKTIVGEFAVHLALTQGGKCFYTTPIKALSNQKYQDLVKRYGADKVGLLTGDNSVNSDAPVVVMTTEVLRNMLYAGSQSLLGLAYVVMDEVHYLSDRFRGAVWEEVIIHLPESVTLVSLSATVSNAEEFGDWLDTVRGDTEVIVSEHRPVPLWQHVLAGRKMYDLFEESDDGRGGRREVNPDLLRMARMENQKTYNPRDRRKGKMVREADRERERRQRTRIWTPGRPEVIERLDSAGLLPAITFIFSRAGCEAAVQQCLYAGLRLNDEDARLKVREIVEERTASIPGEDLHVLGYYEWLEGLERGIAAHHAGMLPTFKEVVEELFVKGLVKAVFATETLALGINMPARSVVLEKLVKWNGEQHADITPGEYTQLTGRAGRRGIDVEGHAAVLWQRGMDPQALAGLAGTRTYPLRSSFKPSYNMAVNLVQQFGRHRSRELLETSFAQFQADKSVVGISKQVQRNEEGLDGYKQGMTCHLGDFEEYAAMRRDLKDRETELAKQGAAQRRAAAADSLEKLKVGDVIHVPTGKFAGLALVLDPGVPAGRTNGHRRGFEHHDGPRPLVLTAERQVKRLAEIDFPVPVEPLERMRIPKSFNPRSPQSRRDLASQLRTKAGHITPERHRKGRAAAADDREIARLRTALRAHPCHGCDEREDHARWAERYYRLQRDTRQLEQRIEGRTNTIARTFDRIYALLTELDYLRGDEATEHGKRLARLYGELDLLASECLRDGVWEGLSPAELAACVSALVYESRQADDAVAPKVPGGAAKEALGEMVRIWGRLDALEEDHRINQTEGVGQREPDLGFAWAVFMWASGKGLDEVLREAEMPAGDFVRWCKQVIDVLGQVAAAAPASSGGSTVAKNARKAVDAVLRGVVAYSSVG</sequence>
<keyword evidence="4 9" id="KW-0347">Helicase</keyword>
<dbReference type="InterPro" id="IPR050699">
    <property type="entry name" value="RNA-DNA_Helicase"/>
</dbReference>
<dbReference type="InterPro" id="IPR011545">
    <property type="entry name" value="DEAD/DEAH_box_helicase_dom"/>
</dbReference>
<dbReference type="SMART" id="SM01142">
    <property type="entry name" value="DSHCT"/>
    <property type="match status" value="1"/>
</dbReference>
<dbReference type="CDD" id="cd18795">
    <property type="entry name" value="SF2_C_Ski2"/>
    <property type="match status" value="1"/>
</dbReference>
<comment type="caution">
    <text evidence="9">The sequence shown here is derived from an EMBL/GenBank/DDBJ whole genome shotgun (WGS) entry which is preliminary data.</text>
</comment>
<evidence type="ECO:0000256" key="1">
    <source>
        <dbReference type="ARBA" id="ARBA00010140"/>
    </source>
</evidence>
<keyword evidence="5" id="KW-0067">ATP-binding</keyword>
<dbReference type="FunFam" id="1.10.3380.30:FF:000012">
    <property type="entry name" value="Probable helicase HelY"/>
    <property type="match status" value="1"/>
</dbReference>
<dbReference type="Pfam" id="PF08148">
    <property type="entry name" value="DSHCT"/>
    <property type="match status" value="1"/>
</dbReference>
<dbReference type="GO" id="GO:0070478">
    <property type="term" value="P:nuclear-transcribed mRNA catabolic process, 3'-5' exonucleolytic nonsense-mediated decay"/>
    <property type="evidence" value="ECO:0007669"/>
    <property type="project" value="TreeGrafter"/>
</dbReference>
<protein>
    <recommendedName>
        <fullName evidence="6">Probable helicase HelY</fullName>
    </recommendedName>
</protein>
<dbReference type="GO" id="GO:0005524">
    <property type="term" value="F:ATP binding"/>
    <property type="evidence" value="ECO:0007669"/>
    <property type="project" value="UniProtKB-KW"/>
</dbReference>
<dbReference type="GO" id="GO:0004386">
    <property type="term" value="F:helicase activity"/>
    <property type="evidence" value="ECO:0007669"/>
    <property type="project" value="UniProtKB-KW"/>
</dbReference>
<organism evidence="9 10">
    <name type="scientific">Streptomyces finlayi</name>
    <dbReference type="NCBI Taxonomy" id="67296"/>
    <lineage>
        <taxon>Bacteria</taxon>
        <taxon>Bacillati</taxon>
        <taxon>Actinomycetota</taxon>
        <taxon>Actinomycetes</taxon>
        <taxon>Kitasatosporales</taxon>
        <taxon>Streptomycetaceae</taxon>
        <taxon>Streptomyces</taxon>
    </lineage>
</organism>
<reference evidence="9" key="1">
    <citation type="journal article" date="2014" name="Int. J. Syst. Evol. Microbiol.">
        <title>Complete genome sequence of Corynebacterium casei LMG S-19264T (=DSM 44701T), isolated from a smear-ripened cheese.</title>
        <authorList>
            <consortium name="US DOE Joint Genome Institute (JGI-PGF)"/>
            <person name="Walter F."/>
            <person name="Albersmeier A."/>
            <person name="Kalinowski J."/>
            <person name="Ruckert C."/>
        </authorList>
    </citation>
    <scope>NUCLEOTIDE SEQUENCE</scope>
    <source>
        <strain evidence="9">JCM 4637</strain>
    </source>
</reference>
<dbReference type="Proteomes" id="UP000638353">
    <property type="component" value="Unassembled WGS sequence"/>
</dbReference>
<comment type="similarity">
    <text evidence="1">Belongs to the helicase family. SKI2 subfamily.</text>
</comment>
<evidence type="ECO:0000259" key="8">
    <source>
        <dbReference type="PROSITE" id="PS51194"/>
    </source>
</evidence>
<gene>
    <name evidence="9" type="ORF">GCM10010334_46400</name>
</gene>
<dbReference type="InterPro" id="IPR027417">
    <property type="entry name" value="P-loop_NTPase"/>
</dbReference>
<dbReference type="AlphaFoldDB" id="A0A919CBY8"/>
<evidence type="ECO:0000256" key="2">
    <source>
        <dbReference type="ARBA" id="ARBA00022741"/>
    </source>
</evidence>
<dbReference type="GO" id="GO:0003676">
    <property type="term" value="F:nucleic acid binding"/>
    <property type="evidence" value="ECO:0007669"/>
    <property type="project" value="InterPro"/>
</dbReference>
<accession>A0A919CBY8</accession>
<dbReference type="Pfam" id="PF00270">
    <property type="entry name" value="DEAD"/>
    <property type="match status" value="1"/>
</dbReference>
<keyword evidence="2" id="KW-0547">Nucleotide-binding</keyword>
<feature type="domain" description="Helicase C-terminal" evidence="8">
    <location>
        <begin position="338"/>
        <end position="501"/>
    </location>
</feature>
<evidence type="ECO:0000313" key="10">
    <source>
        <dbReference type="Proteomes" id="UP000638353"/>
    </source>
</evidence>
<evidence type="ECO:0000313" key="9">
    <source>
        <dbReference type="EMBL" id="GHD01105.1"/>
    </source>
</evidence>
<dbReference type="Pfam" id="PF00271">
    <property type="entry name" value="Helicase_C"/>
    <property type="match status" value="1"/>
</dbReference>
<dbReference type="InterPro" id="IPR058621">
    <property type="entry name" value="SH3_HelY"/>
</dbReference>
<evidence type="ECO:0000256" key="5">
    <source>
        <dbReference type="ARBA" id="ARBA00022840"/>
    </source>
</evidence>
<dbReference type="PANTHER" id="PTHR12131">
    <property type="entry name" value="ATP-DEPENDENT RNA AND DNA HELICASE"/>
    <property type="match status" value="1"/>
</dbReference>
<dbReference type="SMART" id="SM00487">
    <property type="entry name" value="DEXDc"/>
    <property type="match status" value="1"/>
</dbReference>